<gene>
    <name evidence="1" type="ORF">J2X09_003910</name>
</gene>
<accession>A0ABU1VFQ3</accession>
<evidence type="ECO:0008006" key="3">
    <source>
        <dbReference type="Google" id="ProtNLM"/>
    </source>
</evidence>
<sequence>MTPSPAPLRAQLRCHPAMPAGVPLSLSVEIRSQADALRLRYTLRGDTAALRIPRPAAPVPTDGLWKHTCFEVFVAAQGEAAYREFNFSPSSEWAAYRFSSARERDTASEERERVLLAPLLAHTTPRTFTLTVRVPATALPRSPAMLALGLSAVIEEKDGRLSYWALHHPYDQPDFHHSDGRTLRLAAPLT</sequence>
<name>A0ABU1VFQ3_9BURK</name>
<dbReference type="EMBL" id="JAVDWE010000012">
    <property type="protein sequence ID" value="MDR7096155.1"/>
    <property type="molecule type" value="Genomic_DNA"/>
</dbReference>
<evidence type="ECO:0000313" key="1">
    <source>
        <dbReference type="EMBL" id="MDR7096155.1"/>
    </source>
</evidence>
<evidence type="ECO:0000313" key="2">
    <source>
        <dbReference type="Proteomes" id="UP001265550"/>
    </source>
</evidence>
<dbReference type="RefSeq" id="WP_204734933.1">
    <property type="nucleotide sequence ID" value="NZ_JAVDWE010000012.1"/>
</dbReference>
<protein>
    <recommendedName>
        <fullName evidence="3">DOMON-like domain-containing protein</fullName>
    </recommendedName>
</protein>
<organism evidence="1 2">
    <name type="scientific">Hydrogenophaga laconesensis</name>
    <dbReference type="NCBI Taxonomy" id="1805971"/>
    <lineage>
        <taxon>Bacteria</taxon>
        <taxon>Pseudomonadati</taxon>
        <taxon>Pseudomonadota</taxon>
        <taxon>Betaproteobacteria</taxon>
        <taxon>Burkholderiales</taxon>
        <taxon>Comamonadaceae</taxon>
        <taxon>Hydrogenophaga</taxon>
    </lineage>
</organism>
<dbReference type="CDD" id="cd09627">
    <property type="entry name" value="DOMON_murB_like"/>
    <property type="match status" value="1"/>
</dbReference>
<dbReference type="Gene3D" id="2.60.40.1190">
    <property type="match status" value="1"/>
</dbReference>
<proteinExistence type="predicted"/>
<keyword evidence="2" id="KW-1185">Reference proteome</keyword>
<reference evidence="1 2" key="1">
    <citation type="submission" date="2023-07" db="EMBL/GenBank/DDBJ databases">
        <title>Sorghum-associated microbial communities from plants grown in Nebraska, USA.</title>
        <authorList>
            <person name="Schachtman D."/>
        </authorList>
    </citation>
    <scope>NUCLEOTIDE SEQUENCE [LARGE SCALE GENOMIC DNA]</scope>
    <source>
        <strain evidence="1 2">BE240</strain>
    </source>
</reference>
<comment type="caution">
    <text evidence="1">The sequence shown here is derived from an EMBL/GenBank/DDBJ whole genome shotgun (WGS) entry which is preliminary data.</text>
</comment>
<dbReference type="Proteomes" id="UP001265550">
    <property type="component" value="Unassembled WGS sequence"/>
</dbReference>